<dbReference type="PANTHER" id="PTHR30136">
    <property type="entry name" value="HELIX-TURN-HELIX TRANSCRIPTIONAL REGULATOR, ICLR FAMILY"/>
    <property type="match status" value="1"/>
</dbReference>
<dbReference type="InterPro" id="IPR029016">
    <property type="entry name" value="GAF-like_dom_sf"/>
</dbReference>
<dbReference type="SUPFAM" id="SSF55781">
    <property type="entry name" value="GAF domain-like"/>
    <property type="match status" value="1"/>
</dbReference>
<dbReference type="InterPro" id="IPR014757">
    <property type="entry name" value="Tscrpt_reg_IclR_C"/>
</dbReference>
<dbReference type="InterPro" id="IPR005471">
    <property type="entry name" value="Tscrpt_reg_IclR_N"/>
</dbReference>
<dbReference type="AlphaFoldDB" id="A0A544TMY8"/>
<evidence type="ECO:0000259" key="4">
    <source>
        <dbReference type="PROSITE" id="PS51077"/>
    </source>
</evidence>
<dbReference type="Proteomes" id="UP000318937">
    <property type="component" value="Unassembled WGS sequence"/>
</dbReference>
<evidence type="ECO:0000256" key="3">
    <source>
        <dbReference type="ARBA" id="ARBA00023163"/>
    </source>
</evidence>
<evidence type="ECO:0000256" key="2">
    <source>
        <dbReference type="ARBA" id="ARBA00023125"/>
    </source>
</evidence>
<dbReference type="InterPro" id="IPR036390">
    <property type="entry name" value="WH_DNA-bd_sf"/>
</dbReference>
<dbReference type="EMBL" id="VDGG01000001">
    <property type="protein sequence ID" value="TQR18821.1"/>
    <property type="molecule type" value="Genomic_DNA"/>
</dbReference>
<keyword evidence="7" id="KW-1185">Reference proteome</keyword>
<keyword evidence="2" id="KW-0238">DNA-binding</keyword>
<evidence type="ECO:0000256" key="1">
    <source>
        <dbReference type="ARBA" id="ARBA00023015"/>
    </source>
</evidence>
<feature type="domain" description="IclR-ED" evidence="5">
    <location>
        <begin position="80"/>
        <end position="264"/>
    </location>
</feature>
<dbReference type="PROSITE" id="PS51077">
    <property type="entry name" value="HTH_ICLR"/>
    <property type="match status" value="1"/>
</dbReference>
<dbReference type="GO" id="GO:0045892">
    <property type="term" value="P:negative regulation of DNA-templated transcription"/>
    <property type="evidence" value="ECO:0007669"/>
    <property type="project" value="TreeGrafter"/>
</dbReference>
<dbReference type="InterPro" id="IPR012794">
    <property type="entry name" value="PcaR_PcaU"/>
</dbReference>
<gene>
    <name evidence="6" type="ORF">FG383_00620</name>
</gene>
<comment type="caution">
    <text evidence="6">The sequence shown here is derived from an EMBL/GenBank/DDBJ whole genome shotgun (WGS) entry which is preliminary data.</text>
</comment>
<dbReference type="GO" id="GO:0003677">
    <property type="term" value="F:DNA binding"/>
    <property type="evidence" value="ECO:0007669"/>
    <property type="project" value="UniProtKB-KW"/>
</dbReference>
<dbReference type="SMART" id="SM00346">
    <property type="entry name" value="HTH_ICLR"/>
    <property type="match status" value="1"/>
</dbReference>
<evidence type="ECO:0000313" key="6">
    <source>
        <dbReference type="EMBL" id="TQR18821.1"/>
    </source>
</evidence>
<feature type="domain" description="HTH iclR-type" evidence="4">
    <location>
        <begin position="19"/>
        <end position="86"/>
    </location>
</feature>
<dbReference type="Gene3D" id="3.30.450.40">
    <property type="match status" value="1"/>
</dbReference>
<proteinExistence type="predicted"/>
<dbReference type="PANTHER" id="PTHR30136:SF34">
    <property type="entry name" value="TRANSCRIPTIONAL REGULATOR"/>
    <property type="match status" value="1"/>
</dbReference>
<reference evidence="6 7" key="1">
    <citation type="submission" date="2019-05" db="EMBL/GenBank/DDBJ databases">
        <title>Psychrobacillus vulpis sp. nov., a new species isolated from feces of a red fox that inhabits in The Tablas de Daimiel Natural Park, Albacete, Spain.</title>
        <authorList>
            <person name="Rodriguez M."/>
            <person name="Reina J.C."/>
            <person name="Bejar V."/>
            <person name="Llamas I."/>
        </authorList>
    </citation>
    <scope>NUCLEOTIDE SEQUENCE [LARGE SCALE GENOMIC DNA]</scope>
    <source>
        <strain evidence="6 7">NHI-2</strain>
    </source>
</reference>
<dbReference type="SUPFAM" id="SSF46785">
    <property type="entry name" value="Winged helix' DNA-binding domain"/>
    <property type="match status" value="1"/>
</dbReference>
<name>A0A544TMY8_9BACI</name>
<dbReference type="NCBIfam" id="TIGR02431">
    <property type="entry name" value="pcaR_pcaU"/>
    <property type="match status" value="1"/>
</dbReference>
<dbReference type="GO" id="GO:0046278">
    <property type="term" value="P:3,4-dihydroxybenzoate metabolic process"/>
    <property type="evidence" value="ECO:0007669"/>
    <property type="project" value="InterPro"/>
</dbReference>
<dbReference type="Pfam" id="PF01614">
    <property type="entry name" value="IclR_C"/>
    <property type="match status" value="1"/>
</dbReference>
<dbReference type="GO" id="GO:0003700">
    <property type="term" value="F:DNA-binding transcription factor activity"/>
    <property type="evidence" value="ECO:0007669"/>
    <property type="project" value="TreeGrafter"/>
</dbReference>
<dbReference type="InterPro" id="IPR050707">
    <property type="entry name" value="HTH_MetabolicPath_Reg"/>
</dbReference>
<dbReference type="Pfam" id="PF09339">
    <property type="entry name" value="HTH_IclR"/>
    <property type="match status" value="1"/>
</dbReference>
<evidence type="ECO:0000313" key="7">
    <source>
        <dbReference type="Proteomes" id="UP000318937"/>
    </source>
</evidence>
<evidence type="ECO:0000259" key="5">
    <source>
        <dbReference type="PROSITE" id="PS51078"/>
    </source>
</evidence>
<protein>
    <submittedName>
        <fullName evidence="6">Helix-turn-helix domain-containing protein</fullName>
    </submittedName>
</protein>
<keyword evidence="1" id="KW-0805">Transcription regulation</keyword>
<dbReference type="InterPro" id="IPR036388">
    <property type="entry name" value="WH-like_DNA-bd_sf"/>
</dbReference>
<accession>A0A544TMY8</accession>
<dbReference type="Gene3D" id="1.10.10.10">
    <property type="entry name" value="Winged helix-like DNA-binding domain superfamily/Winged helix DNA-binding domain"/>
    <property type="match status" value="1"/>
</dbReference>
<organism evidence="6 7">
    <name type="scientific">Psychrobacillus soli</name>
    <dbReference type="NCBI Taxonomy" id="1543965"/>
    <lineage>
        <taxon>Bacteria</taxon>
        <taxon>Bacillati</taxon>
        <taxon>Bacillota</taxon>
        <taxon>Bacilli</taxon>
        <taxon>Bacillales</taxon>
        <taxon>Bacillaceae</taxon>
        <taxon>Psychrobacillus</taxon>
    </lineage>
</organism>
<dbReference type="OrthoDB" id="9778379at2"/>
<dbReference type="PROSITE" id="PS51078">
    <property type="entry name" value="ICLR_ED"/>
    <property type="match status" value="1"/>
</dbReference>
<keyword evidence="3" id="KW-0804">Transcription</keyword>
<dbReference type="GO" id="GO:0045893">
    <property type="term" value="P:positive regulation of DNA-templated transcription"/>
    <property type="evidence" value="ECO:0007669"/>
    <property type="project" value="InterPro"/>
</dbReference>
<sequence length="271" mass="30245">MIHLSTEKTDNFKQSGDYIQSLERGLQVIQAFSQENQALTISDVSKLTGLSRPTARRILLTLEHLGFAESNNSVFSLTARTLSLGYAYLSSNNSWSIAHSFMREFVHQTGESCSISILDGTDIIYVARVSTKRIMSINLDVGSRLPAYATSMGHVLLAYLPKEKLEQYLEFIDFEKFTDKTIVDKGQLLDILENVREQNWGGVDQQLEEGLRSIAVPLRDGSGKVFAAFNCSVHAGRVSKEVLRNDFLPLLQETGEKIGQAMAITNNSRYV</sequence>